<dbReference type="Proteomes" id="UP000179005">
    <property type="component" value="Unassembled WGS sequence"/>
</dbReference>
<dbReference type="AlphaFoldDB" id="A0A1F4VGU5"/>
<reference evidence="2 3" key="1">
    <citation type="journal article" date="2016" name="Nat. Commun.">
        <title>Thousands of microbial genomes shed light on interconnected biogeochemical processes in an aquifer system.</title>
        <authorList>
            <person name="Anantharaman K."/>
            <person name="Brown C.T."/>
            <person name="Hug L.A."/>
            <person name="Sharon I."/>
            <person name="Castelle C.J."/>
            <person name="Probst A.J."/>
            <person name="Thomas B.C."/>
            <person name="Singh A."/>
            <person name="Wilkins M.J."/>
            <person name="Karaoz U."/>
            <person name="Brodie E.L."/>
            <person name="Williams K.H."/>
            <person name="Hubbard S.S."/>
            <person name="Banfield J.F."/>
        </authorList>
    </citation>
    <scope>NUCLEOTIDE SEQUENCE [LARGE SCALE GENOMIC DNA]</scope>
</reference>
<keyword evidence="1" id="KW-0812">Transmembrane</keyword>
<comment type="caution">
    <text evidence="2">The sequence shown here is derived from an EMBL/GenBank/DDBJ whole genome shotgun (WGS) entry which is preliminary data.</text>
</comment>
<keyword evidence="1" id="KW-0472">Membrane</keyword>
<accession>A0A1F4VGU5</accession>
<evidence type="ECO:0000256" key="1">
    <source>
        <dbReference type="SAM" id="Phobius"/>
    </source>
</evidence>
<protein>
    <submittedName>
        <fullName evidence="2">Uncharacterized protein</fullName>
    </submittedName>
</protein>
<dbReference type="EMBL" id="MEVC01000007">
    <property type="protein sequence ID" value="OGC55953.1"/>
    <property type="molecule type" value="Genomic_DNA"/>
</dbReference>
<keyword evidence="1" id="KW-1133">Transmembrane helix</keyword>
<evidence type="ECO:0000313" key="3">
    <source>
        <dbReference type="Proteomes" id="UP000179005"/>
    </source>
</evidence>
<gene>
    <name evidence="2" type="ORF">A2797_02755</name>
</gene>
<feature type="transmembrane region" description="Helical" evidence="1">
    <location>
        <begin position="12"/>
        <end position="38"/>
    </location>
</feature>
<evidence type="ECO:0000313" key="2">
    <source>
        <dbReference type="EMBL" id="OGC55953.1"/>
    </source>
</evidence>
<feature type="transmembrane region" description="Helical" evidence="1">
    <location>
        <begin position="305"/>
        <end position="333"/>
    </location>
</feature>
<sequence>MGKILNLLGKFLATILSIPFIPLATASIILFSLSLVLFTPATYKYVLDSQKIYEKLPAIVADQFETQRNYIPKDVSEEGESGAPPFLKSIDQAGWELIITDLLPPDVLKAQLEEMLDQLGFAINFGNPNVKLSLAKIKEHILSGAGTQAYLDFARSQPPCTQEQLATWGENITALPTCRPPEEILTQFAPAIQEELVSVIAPLGNEVDLSQSMGENIKIATAVRWGTTAAPLLPALLLVLTAFAGARTIRGRYLWSGILLLIPGLAGIAGAFFILPNAHWAWETYGASQIPSYYSLLLVNTGLDLGFALLGVAAVAIGVAFGLVTFLGSFLIVKAISSNR</sequence>
<feature type="transmembrane region" description="Helical" evidence="1">
    <location>
        <begin position="253"/>
        <end position="275"/>
    </location>
</feature>
<proteinExistence type="predicted"/>
<name>A0A1F4VGU5_UNCKA</name>
<organism evidence="2 3">
    <name type="scientific">candidate division WWE3 bacterium RIFCSPHIGHO2_01_FULL_48_15</name>
    <dbReference type="NCBI Taxonomy" id="1802619"/>
    <lineage>
        <taxon>Bacteria</taxon>
        <taxon>Katanobacteria</taxon>
    </lineage>
</organism>
<dbReference type="STRING" id="1802619.A2797_02755"/>